<gene>
    <name evidence="1" type="ORF">IXB50_06175</name>
</gene>
<organism evidence="1 2">
    <name type="scientific">Leptothoe spongobia TAU-MAC 1115</name>
    <dbReference type="NCBI Taxonomy" id="1967444"/>
    <lineage>
        <taxon>Bacteria</taxon>
        <taxon>Bacillati</taxon>
        <taxon>Cyanobacteriota</taxon>
        <taxon>Cyanophyceae</taxon>
        <taxon>Nodosilineales</taxon>
        <taxon>Cymatolegaceae</taxon>
        <taxon>Leptothoe</taxon>
        <taxon>Leptothoe spongobia</taxon>
    </lineage>
</organism>
<keyword evidence="2" id="KW-1185">Reference proteome</keyword>
<sequence length="214" mass="24102">MVVSKLKHLGKQSLFALAIVMTVGGFKAVSTFVKTADAVVTQPQTTSISATAVASEFSVCSEASDWRRPSQDQQQKQLSTDERYSTLLQDKDFQQLANQFWQHDILSFTTYGLSARMEPVNLSGLWSVADDVWTNCYSRDESIAINEGRIAEAWVMNHRVMDVSWAEDHYVMVLEPAQQGMQVVQFTRHETEAELPLTVITTQGTMVEHHVADW</sequence>
<reference evidence="1" key="2">
    <citation type="journal article" date="2021" name="Mar. Drugs">
        <title>Genome Reduction and Secondary Metabolism of the Marine Sponge-Associated Cyanobacterium Leptothoe.</title>
        <authorList>
            <person name="Konstantinou D."/>
            <person name="Popin R.V."/>
            <person name="Fewer D.P."/>
            <person name="Sivonen K."/>
            <person name="Gkelis S."/>
        </authorList>
    </citation>
    <scope>NUCLEOTIDE SEQUENCE</scope>
    <source>
        <strain evidence="1">TAU-MAC 1115</strain>
    </source>
</reference>
<proteinExistence type="predicted"/>
<dbReference type="AlphaFoldDB" id="A0A947DDU2"/>
<reference evidence="1" key="1">
    <citation type="submission" date="2020-11" db="EMBL/GenBank/DDBJ databases">
        <authorList>
            <person name="Konstantinou D."/>
            <person name="Gkelis S."/>
            <person name="Popin R."/>
            <person name="Fewer D."/>
            <person name="Sivonen K."/>
        </authorList>
    </citation>
    <scope>NUCLEOTIDE SEQUENCE</scope>
    <source>
        <strain evidence="1">TAU-MAC 1115</strain>
    </source>
</reference>
<evidence type="ECO:0000313" key="1">
    <source>
        <dbReference type="EMBL" id="MBT9315005.1"/>
    </source>
</evidence>
<protein>
    <submittedName>
        <fullName evidence="1">Uncharacterized protein</fullName>
    </submittedName>
</protein>
<dbReference type="EMBL" id="JADOES010000008">
    <property type="protein sequence ID" value="MBT9315005.1"/>
    <property type="molecule type" value="Genomic_DNA"/>
</dbReference>
<dbReference type="RefSeq" id="WP_215608075.1">
    <property type="nucleotide sequence ID" value="NZ_JADOES010000008.1"/>
</dbReference>
<evidence type="ECO:0000313" key="2">
    <source>
        <dbReference type="Proteomes" id="UP000717364"/>
    </source>
</evidence>
<name>A0A947DDU2_9CYAN</name>
<dbReference type="Proteomes" id="UP000717364">
    <property type="component" value="Unassembled WGS sequence"/>
</dbReference>
<comment type="caution">
    <text evidence="1">The sequence shown here is derived from an EMBL/GenBank/DDBJ whole genome shotgun (WGS) entry which is preliminary data.</text>
</comment>
<accession>A0A947DDU2</accession>